<protein>
    <submittedName>
        <fullName evidence="1">Acid anhydride hydrolase</fullName>
    </submittedName>
</protein>
<dbReference type="Proteomes" id="UP000031011">
    <property type="component" value="Unassembled WGS sequence"/>
</dbReference>
<evidence type="ECO:0000313" key="1">
    <source>
        <dbReference type="EMBL" id="KIC05449.1"/>
    </source>
</evidence>
<accession>A0A837DXG5</accession>
<sequence length="72" mass="8731">MQDWLFNPTRRNPNRIEEITNILKEIWLDAPDLRLRQLICILSKDRDVFSVEDDVLMAEMKEFRRKNAENIN</sequence>
<name>A0A837DXG5_9LACO</name>
<comment type="caution">
    <text evidence="1">The sequence shown here is derived from an EMBL/GenBank/DDBJ whole genome shotgun (WGS) entry which is preliminary data.</text>
</comment>
<gene>
    <name evidence="1" type="ORF">LRN_1730</name>
</gene>
<reference evidence="1 2" key="1">
    <citation type="journal article" date="2015" name="BMC Microbiol.">
        <title>Lactobacillus ruminis strains cluster according to their mammalian gut source.</title>
        <authorList>
            <person name="O' Donnell M.M."/>
            <person name="Harris H.M."/>
            <person name="Lynch D.B."/>
            <person name="Ross R.P."/>
            <person name="O'Toole P.W."/>
        </authorList>
    </citation>
    <scope>NUCLEOTIDE SEQUENCE [LARGE SCALE GENOMIC DNA]</scope>
    <source>
        <strain evidence="1 2">DPC 6832</strain>
    </source>
</reference>
<dbReference type="EMBL" id="AWYA01000029">
    <property type="protein sequence ID" value="KIC05449.1"/>
    <property type="molecule type" value="Genomic_DNA"/>
</dbReference>
<proteinExistence type="predicted"/>
<dbReference type="AlphaFoldDB" id="A0A837DXG5"/>
<dbReference type="GO" id="GO:0016787">
    <property type="term" value="F:hydrolase activity"/>
    <property type="evidence" value="ECO:0007669"/>
    <property type="project" value="UniProtKB-KW"/>
</dbReference>
<keyword evidence="1" id="KW-0378">Hydrolase</keyword>
<organism evidence="1 2">
    <name type="scientific">Ligilactobacillus ruminis DPC 6832</name>
    <dbReference type="NCBI Taxonomy" id="1402208"/>
    <lineage>
        <taxon>Bacteria</taxon>
        <taxon>Bacillati</taxon>
        <taxon>Bacillota</taxon>
        <taxon>Bacilli</taxon>
        <taxon>Lactobacillales</taxon>
        <taxon>Lactobacillaceae</taxon>
        <taxon>Ligilactobacillus</taxon>
    </lineage>
</organism>
<evidence type="ECO:0000313" key="2">
    <source>
        <dbReference type="Proteomes" id="UP000031011"/>
    </source>
</evidence>